<keyword evidence="1" id="KW-0472">Membrane</keyword>
<sequence length="94" mass="9609">MIQVSAPALKAMLGLALVAAVVVGLVRYGRGRRPTRFLGGVVVVALAAAAGRTATTAPRLSPRLRTTALVFAALLLLAGVGFALDAVRSDRVTV</sequence>
<keyword evidence="1" id="KW-0812">Transmembrane</keyword>
<evidence type="ECO:0000256" key="1">
    <source>
        <dbReference type="SAM" id="Phobius"/>
    </source>
</evidence>
<name>A0A830F8K9_9EURY</name>
<reference evidence="2" key="1">
    <citation type="journal article" date="2014" name="Int. J. Syst. Evol. Microbiol.">
        <title>Complete genome sequence of Corynebacterium casei LMG S-19264T (=DSM 44701T), isolated from a smear-ripened cheese.</title>
        <authorList>
            <consortium name="US DOE Joint Genome Institute (JGI-PGF)"/>
            <person name="Walter F."/>
            <person name="Albersmeier A."/>
            <person name="Kalinowski J."/>
            <person name="Ruckert C."/>
        </authorList>
    </citation>
    <scope>NUCLEOTIDE SEQUENCE</scope>
    <source>
        <strain evidence="2">JCM 19596</strain>
    </source>
</reference>
<keyword evidence="3" id="KW-1185">Reference proteome</keyword>
<feature type="transmembrane region" description="Helical" evidence="1">
    <location>
        <begin position="67"/>
        <end position="87"/>
    </location>
</feature>
<comment type="caution">
    <text evidence="2">The sequence shown here is derived from an EMBL/GenBank/DDBJ whole genome shotgun (WGS) entry which is preliminary data.</text>
</comment>
<proteinExistence type="predicted"/>
<feature type="transmembrane region" description="Helical" evidence="1">
    <location>
        <begin position="6"/>
        <end position="25"/>
    </location>
</feature>
<organism evidence="2 3">
    <name type="scientific">Halocalculus aciditolerans</name>
    <dbReference type="NCBI Taxonomy" id="1383812"/>
    <lineage>
        <taxon>Archaea</taxon>
        <taxon>Methanobacteriati</taxon>
        <taxon>Methanobacteriota</taxon>
        <taxon>Stenosarchaea group</taxon>
        <taxon>Halobacteria</taxon>
        <taxon>Halobacteriales</taxon>
        <taxon>Halobacteriaceae</taxon>
        <taxon>Halocalculus</taxon>
    </lineage>
</organism>
<evidence type="ECO:0000313" key="3">
    <source>
        <dbReference type="Proteomes" id="UP000607197"/>
    </source>
</evidence>
<dbReference type="AlphaFoldDB" id="A0A830F8K9"/>
<gene>
    <name evidence="2" type="ORF">GCM10009039_05400</name>
</gene>
<evidence type="ECO:0000313" key="2">
    <source>
        <dbReference type="EMBL" id="GGL50157.1"/>
    </source>
</evidence>
<keyword evidence="1" id="KW-1133">Transmembrane helix</keyword>
<protein>
    <submittedName>
        <fullName evidence="2">Uncharacterized protein</fullName>
    </submittedName>
</protein>
<dbReference type="EMBL" id="BMPG01000001">
    <property type="protein sequence ID" value="GGL50157.1"/>
    <property type="molecule type" value="Genomic_DNA"/>
</dbReference>
<dbReference type="Proteomes" id="UP000607197">
    <property type="component" value="Unassembled WGS sequence"/>
</dbReference>
<feature type="transmembrane region" description="Helical" evidence="1">
    <location>
        <begin position="37"/>
        <end position="55"/>
    </location>
</feature>
<reference evidence="2" key="2">
    <citation type="submission" date="2020-09" db="EMBL/GenBank/DDBJ databases">
        <authorList>
            <person name="Sun Q."/>
            <person name="Ohkuma M."/>
        </authorList>
    </citation>
    <scope>NUCLEOTIDE SEQUENCE</scope>
    <source>
        <strain evidence="2">JCM 19596</strain>
    </source>
</reference>
<accession>A0A830F8K9</accession>
<dbReference type="RefSeq" id="WP_188975579.1">
    <property type="nucleotide sequence ID" value="NZ_BMPG01000001.1"/>
</dbReference>